<keyword evidence="2" id="KW-1185">Reference proteome</keyword>
<protein>
    <submittedName>
        <fullName evidence="1">Uncharacterized protein</fullName>
    </submittedName>
</protein>
<dbReference type="Proteomes" id="UP001163324">
    <property type="component" value="Chromosome 6"/>
</dbReference>
<proteinExistence type="predicted"/>
<dbReference type="EMBL" id="CM047945">
    <property type="protein sequence ID" value="KAI9898780.1"/>
    <property type="molecule type" value="Genomic_DNA"/>
</dbReference>
<name>A0ACC0UYZ7_9HYPO</name>
<reference evidence="1" key="1">
    <citation type="submission" date="2022-10" db="EMBL/GenBank/DDBJ databases">
        <title>Complete Genome of Trichothecium roseum strain YXFP-22015, a Plant Pathogen Isolated from Citrus.</title>
        <authorList>
            <person name="Wang Y."/>
            <person name="Zhu L."/>
        </authorList>
    </citation>
    <scope>NUCLEOTIDE SEQUENCE</scope>
    <source>
        <strain evidence="1">YXFP-22015</strain>
    </source>
</reference>
<organism evidence="1 2">
    <name type="scientific">Trichothecium roseum</name>
    <dbReference type="NCBI Taxonomy" id="47278"/>
    <lineage>
        <taxon>Eukaryota</taxon>
        <taxon>Fungi</taxon>
        <taxon>Dikarya</taxon>
        <taxon>Ascomycota</taxon>
        <taxon>Pezizomycotina</taxon>
        <taxon>Sordariomycetes</taxon>
        <taxon>Hypocreomycetidae</taxon>
        <taxon>Hypocreales</taxon>
        <taxon>Hypocreales incertae sedis</taxon>
        <taxon>Trichothecium</taxon>
    </lineage>
</organism>
<accession>A0ACC0UYZ7</accession>
<comment type="caution">
    <text evidence="1">The sequence shown here is derived from an EMBL/GenBank/DDBJ whole genome shotgun (WGS) entry which is preliminary data.</text>
</comment>
<sequence length="297" mass="32635">MANSDQILTLSCPDKPGIVHAVTGIFARHGHNIADLQQFSDGASQRFFMRVHFEPRRPSGAAEGQAGQDDPSSVEHLTAPLEELRERYDAKYELHPVARKTRVMIMVSKIGHCLNDLLFRMKTGQLNIEVPLIVSNHAEFRDLAASYNIPFHHLPVTAATKPAQEAQVLSLAREHAVDLVALARYMQILSPALCAALPGRIINIHHSFLPSFKGARPYHQAHDRGVKIIGATAHFATADLDEGPIIEQTVVKIDHGMGPARLTAEGSNVESVTLATAVRLFSERRIFVNGIKTVVFS</sequence>
<gene>
    <name evidence="1" type="ORF">N3K66_007140</name>
</gene>
<evidence type="ECO:0000313" key="1">
    <source>
        <dbReference type="EMBL" id="KAI9898780.1"/>
    </source>
</evidence>
<evidence type="ECO:0000313" key="2">
    <source>
        <dbReference type="Proteomes" id="UP001163324"/>
    </source>
</evidence>